<feature type="compositionally biased region" description="Polar residues" evidence="1">
    <location>
        <begin position="294"/>
        <end position="303"/>
    </location>
</feature>
<feature type="compositionally biased region" description="Polar residues" evidence="1">
    <location>
        <begin position="998"/>
        <end position="1007"/>
    </location>
</feature>
<feature type="compositionally biased region" description="Gly residues" evidence="1">
    <location>
        <begin position="962"/>
        <end position="978"/>
    </location>
</feature>
<accession>A0A0G4FRZ6</accession>
<feature type="compositionally biased region" description="Basic and acidic residues" evidence="1">
    <location>
        <begin position="916"/>
        <end position="932"/>
    </location>
</feature>
<dbReference type="EMBL" id="CDMZ01000586">
    <property type="protein sequence ID" value="CEM17448.1"/>
    <property type="molecule type" value="Genomic_DNA"/>
</dbReference>
<feature type="region of interest" description="Disordered" evidence="1">
    <location>
        <begin position="666"/>
        <end position="830"/>
    </location>
</feature>
<feature type="region of interest" description="Disordered" evidence="1">
    <location>
        <begin position="70"/>
        <end position="94"/>
    </location>
</feature>
<feature type="compositionally biased region" description="Polar residues" evidence="1">
    <location>
        <begin position="902"/>
        <end position="913"/>
    </location>
</feature>
<feature type="compositionally biased region" description="Pro residues" evidence="1">
    <location>
        <begin position="390"/>
        <end position="399"/>
    </location>
</feature>
<feature type="region of interest" description="Disordered" evidence="1">
    <location>
        <begin position="525"/>
        <end position="548"/>
    </location>
</feature>
<feature type="compositionally biased region" description="Low complexity" evidence="1">
    <location>
        <begin position="237"/>
        <end position="249"/>
    </location>
</feature>
<organism evidence="2">
    <name type="scientific">Chromera velia CCMP2878</name>
    <dbReference type="NCBI Taxonomy" id="1169474"/>
    <lineage>
        <taxon>Eukaryota</taxon>
        <taxon>Sar</taxon>
        <taxon>Alveolata</taxon>
        <taxon>Colpodellida</taxon>
        <taxon>Chromeraceae</taxon>
        <taxon>Chromera</taxon>
    </lineage>
</organism>
<feature type="compositionally biased region" description="Basic and acidic residues" evidence="1">
    <location>
        <begin position="666"/>
        <end position="677"/>
    </location>
</feature>
<feature type="compositionally biased region" description="Low complexity" evidence="1">
    <location>
        <begin position="376"/>
        <end position="385"/>
    </location>
</feature>
<feature type="compositionally biased region" description="Basic and acidic residues" evidence="1">
    <location>
        <begin position="195"/>
        <end position="210"/>
    </location>
</feature>
<feature type="compositionally biased region" description="Polar residues" evidence="1">
    <location>
        <begin position="313"/>
        <end position="323"/>
    </location>
</feature>
<name>A0A0G4FRZ6_9ALVE</name>
<evidence type="ECO:0000256" key="1">
    <source>
        <dbReference type="SAM" id="MobiDB-lite"/>
    </source>
</evidence>
<feature type="compositionally biased region" description="Low complexity" evidence="1">
    <location>
        <begin position="144"/>
        <end position="169"/>
    </location>
</feature>
<proteinExistence type="predicted"/>
<feature type="compositionally biased region" description="Polar residues" evidence="1">
    <location>
        <begin position="949"/>
        <end position="961"/>
    </location>
</feature>
<feature type="compositionally biased region" description="Low complexity" evidence="1">
    <location>
        <begin position="483"/>
        <end position="501"/>
    </location>
</feature>
<evidence type="ECO:0000313" key="2">
    <source>
        <dbReference type="EMBL" id="CEM17448.1"/>
    </source>
</evidence>
<feature type="region of interest" description="Disordered" evidence="1">
    <location>
        <begin position="871"/>
        <end position="1048"/>
    </location>
</feature>
<reference evidence="2" key="1">
    <citation type="submission" date="2014-11" db="EMBL/GenBank/DDBJ databases">
        <authorList>
            <person name="Otto D Thomas"/>
            <person name="Naeem Raeece"/>
        </authorList>
    </citation>
    <scope>NUCLEOTIDE SEQUENCE</scope>
</reference>
<gene>
    <name evidence="2" type="ORF">Cvel_18469</name>
</gene>
<feature type="compositionally biased region" description="Basic and acidic residues" evidence="1">
    <location>
        <begin position="691"/>
        <end position="700"/>
    </location>
</feature>
<feature type="compositionally biased region" description="Basic and acidic residues" evidence="1">
    <location>
        <begin position="424"/>
        <end position="436"/>
    </location>
</feature>
<feature type="compositionally biased region" description="Pro residues" evidence="1">
    <location>
        <begin position="767"/>
        <end position="784"/>
    </location>
</feature>
<feature type="compositionally biased region" description="Polar residues" evidence="1">
    <location>
        <begin position="471"/>
        <end position="482"/>
    </location>
</feature>
<protein>
    <submittedName>
        <fullName evidence="2">Uncharacterized protein</fullName>
    </submittedName>
</protein>
<feature type="region of interest" description="Disordered" evidence="1">
    <location>
        <begin position="144"/>
        <end position="214"/>
    </location>
</feature>
<feature type="compositionally biased region" description="Acidic residues" evidence="1">
    <location>
        <begin position="437"/>
        <end position="448"/>
    </location>
</feature>
<feature type="region of interest" description="Disordered" evidence="1">
    <location>
        <begin position="226"/>
        <end position="501"/>
    </location>
</feature>
<sequence length="1099" mass="118013">MGVNMVVRTETEGEGEESLPSRAERIERLVSKLAVVHSLLPATQTGGVEEEDVEEVLQVLRLSAVPLREEEDTRGMISWSEPPQRRGMEASSSQAFALDSCGDTQVDGEMVEVSFSKSWTDTAAVVSDQLHPRTRAKTVAVAAVQSKDSQSSSSSSSSSAPSTVPTAASEGDAREPDLLHAFSSKQKKRQLGKGKAVDPHDRILHLDHKVPPVPLDVPVFMVTGLTPQVRGRSPQGPSSNPPSASASASDPKKKANSLSSAPNPFANPKSFTGASVPPPPSLSPSTSPSRRVSFRQTESSKSTAPPVRKEGDSQSPNAQQLQKKSAPALLSKQTLPSSPSPSPTPSPSVSRAQTPQPKHRQTTRTASPSPSPPPTASQKPAASPARPKPKPTAPSPPPNDESSLPYAKRPLRIPSSTSPPTHHSTKEQKQNQKQKELEEEEWQDEEESVISRQNHQRETSKSQKRGREKTTLNVQTRQIETISLSGAKSSSSFAPSPVVYSSTPLVFVPPSSLSQTEWASALTTLNGKGQESVSRQREKGGEVSPMSISPLVIDGCEALRRESDAAASKIESLEAENETSRNQGRQIESLKSEVAELRDVNTRLSKRLVVEAEGRMNANLRVRQEAARKEAAKAKEECERKEKLLETAKQRIDKLEAEAREQTKFLHRGKLEAEPREACGSAPRIVLPPGEETRHGDHGPRHTVWVPNGPTDSREGMHAGAPTSQPAPPVYVTEPVQNFPSHPRPRHPYQGAILEPAKAVQSSWQSPTPPTSPPPAPRVPPSNRPPASERSGGRQALDTINGCGERSETPSRGLFRPASLHQEREREMQNPIVMETDFETATHRVESPQGIGSSPSPVAFRENPANLQVQYQEQQQQRGVGTVNHSLHPSGGRLRSLRETAVTDNGSRSSPTPFYQEERERSQVHHTAHDIRQTSLSTSGYADAGRPNAMQSGQRSLSSSGVAGGQSQNGGRLGGGRMGTSEGLPQSFAHLFPPSNLGEGNTATSQGRPAMGTASEGVSHFQHNNGATGAPLAVSAPPQTTVTPVGGSFSSQQLLSVRKGSLDPRFFSDRERPKPSVLGLSGVTRRSSGITTAQGLPIT</sequence>
<feature type="compositionally biased region" description="Polar residues" evidence="1">
    <location>
        <begin position="1037"/>
        <end position="1048"/>
    </location>
</feature>
<feature type="region of interest" description="Disordered" evidence="1">
    <location>
        <begin position="564"/>
        <end position="587"/>
    </location>
</feature>
<feature type="region of interest" description="Disordered" evidence="1">
    <location>
        <begin position="1"/>
        <end position="21"/>
    </location>
</feature>
<dbReference type="VEuPathDB" id="CryptoDB:Cvel_18469"/>
<dbReference type="AlphaFoldDB" id="A0A0G4FRZ6"/>